<protein>
    <recommendedName>
        <fullName evidence="3">LisH domain-containing protein</fullName>
    </recommendedName>
</protein>
<dbReference type="AlphaFoldDB" id="A0A8S9X588"/>
<evidence type="ECO:0008006" key="3">
    <source>
        <dbReference type="Google" id="ProtNLM"/>
    </source>
</evidence>
<dbReference type="Proteomes" id="UP000466442">
    <property type="component" value="Unassembled WGS sequence"/>
</dbReference>
<comment type="caution">
    <text evidence="1">The sequence shown here is derived from an EMBL/GenBank/DDBJ whole genome shotgun (WGS) entry which is preliminary data.</text>
</comment>
<name>A0A8S9X588_APOLU</name>
<proteinExistence type="predicted"/>
<keyword evidence="2" id="KW-1185">Reference proteome</keyword>
<dbReference type="OrthoDB" id="10641934at2759"/>
<accession>A0A8S9X588</accession>
<reference evidence="1" key="1">
    <citation type="journal article" date="2021" name="Mol. Ecol. Resour.">
        <title>Apolygus lucorum genome provides insights into omnivorousness and mesophyll feeding.</title>
        <authorList>
            <person name="Liu Y."/>
            <person name="Liu H."/>
            <person name="Wang H."/>
            <person name="Huang T."/>
            <person name="Liu B."/>
            <person name="Yang B."/>
            <person name="Yin L."/>
            <person name="Li B."/>
            <person name="Zhang Y."/>
            <person name="Zhang S."/>
            <person name="Jiang F."/>
            <person name="Zhang X."/>
            <person name="Ren Y."/>
            <person name="Wang B."/>
            <person name="Wang S."/>
            <person name="Lu Y."/>
            <person name="Wu K."/>
            <person name="Fan W."/>
            <person name="Wang G."/>
        </authorList>
    </citation>
    <scope>NUCLEOTIDE SEQUENCE</scope>
    <source>
        <strain evidence="1">12Hb</strain>
    </source>
</reference>
<sequence length="567" mass="65341">MSGDGCHEGNKMANLKDESVCGMFDDKVSSPRKDSSCSASKSCRYSGCSVKVPVQDKVNAVGRTKKLLPKMRYKMSKIGRVDSAEFGQNISSWFGEKGFTAMRSFFRASVLNSLQKDVPSEDQSRCSEMDAVMVILITDHLLRNSRYFTMSVFTNEVLRPLSGQSAGIRHLLQRVGEFQGENLDPVLTKDDLSYILRFLDVNPHSLLGAEVLHRYFEESQNLLDIFMGLLKDNSNSLSIKNRAVRDNDIVAAFTEGLNEELGKFQYWFSDLNNQFLDISVKLKKMVSMKSSQVCNADNRNANRSKEEQALWQRMLTMDDNLRRQQEALLRLRDKEKRKLVIYAKELEAMHKEMNAKLKSIQSYEQFLKQQERRMKGEVHPERNFILEKRGRGDYLSSGGNSENEVEVNYSTLNEKRCHGSRNVPNTREASTQKFGETLEPVSGRKCENLDKCQEVMEENLELKSILREQHLRIESLTKRVAALSNQSVDMHFRKEHNEQFKPLQKFEQFVPKKNSGRGNRWNYFPRNVSLLQTAVRRAKMELGGLKAEKEEVDVQYERMLNNKLSKN</sequence>
<organism evidence="1 2">
    <name type="scientific">Apolygus lucorum</name>
    <name type="common">Small green plant bug</name>
    <name type="synonym">Lygocoris lucorum</name>
    <dbReference type="NCBI Taxonomy" id="248454"/>
    <lineage>
        <taxon>Eukaryota</taxon>
        <taxon>Metazoa</taxon>
        <taxon>Ecdysozoa</taxon>
        <taxon>Arthropoda</taxon>
        <taxon>Hexapoda</taxon>
        <taxon>Insecta</taxon>
        <taxon>Pterygota</taxon>
        <taxon>Neoptera</taxon>
        <taxon>Paraneoptera</taxon>
        <taxon>Hemiptera</taxon>
        <taxon>Heteroptera</taxon>
        <taxon>Panheteroptera</taxon>
        <taxon>Cimicomorpha</taxon>
        <taxon>Miridae</taxon>
        <taxon>Mirini</taxon>
        <taxon>Apolygus</taxon>
    </lineage>
</organism>
<gene>
    <name evidence="1" type="ORF">GE061_002477</name>
</gene>
<evidence type="ECO:0000313" key="1">
    <source>
        <dbReference type="EMBL" id="KAF6204137.1"/>
    </source>
</evidence>
<evidence type="ECO:0000313" key="2">
    <source>
        <dbReference type="Proteomes" id="UP000466442"/>
    </source>
</evidence>
<dbReference type="EMBL" id="WIXP02000010">
    <property type="protein sequence ID" value="KAF6204137.1"/>
    <property type="molecule type" value="Genomic_DNA"/>
</dbReference>